<organism evidence="2 3">
    <name type="scientific">Papilio xuthus</name>
    <name type="common">Asian swallowtail butterfly</name>
    <dbReference type="NCBI Taxonomy" id="66420"/>
    <lineage>
        <taxon>Eukaryota</taxon>
        <taxon>Metazoa</taxon>
        <taxon>Ecdysozoa</taxon>
        <taxon>Arthropoda</taxon>
        <taxon>Hexapoda</taxon>
        <taxon>Insecta</taxon>
        <taxon>Pterygota</taxon>
        <taxon>Neoptera</taxon>
        <taxon>Endopterygota</taxon>
        <taxon>Lepidoptera</taxon>
        <taxon>Glossata</taxon>
        <taxon>Ditrysia</taxon>
        <taxon>Papilionoidea</taxon>
        <taxon>Papilionidae</taxon>
        <taxon>Papilioninae</taxon>
        <taxon>Papilio</taxon>
    </lineage>
</organism>
<dbReference type="PANTHER" id="PTHR34769">
    <property type="entry name" value="RCG42593, ISOFORM CRA_A"/>
    <property type="match status" value="1"/>
</dbReference>
<dbReference type="STRING" id="66420.A0A194PNZ8"/>
<dbReference type="AlphaFoldDB" id="A0A194PNZ8"/>
<evidence type="ECO:0008006" key="4">
    <source>
        <dbReference type="Google" id="ProtNLM"/>
    </source>
</evidence>
<dbReference type="PANTHER" id="PTHR34769:SF1">
    <property type="entry name" value="RNA POLYMERASE I AND III SUBUNIT D"/>
    <property type="match status" value="1"/>
</dbReference>
<evidence type="ECO:0000256" key="1">
    <source>
        <dbReference type="SAM" id="MobiDB-lite"/>
    </source>
</evidence>
<dbReference type="InterPro" id="IPR038948">
    <property type="entry name" value="POLR1D-like"/>
</dbReference>
<keyword evidence="3" id="KW-1185">Reference proteome</keyword>
<proteinExistence type="predicted"/>
<sequence>MTDKEDATKQPESQPLDDEALEKLAVEELLREAVQGAARAEIVGPSGWVKSAPQKSNKRFLVNTLRNTVSSNKYYSSRSSHRSSYRSYSKSPKRDHRSETTIKKDKYRKKY</sequence>
<evidence type="ECO:0000313" key="3">
    <source>
        <dbReference type="Proteomes" id="UP000053268"/>
    </source>
</evidence>
<accession>A0A194PNZ8</accession>
<evidence type="ECO:0000313" key="2">
    <source>
        <dbReference type="EMBL" id="KPI95156.1"/>
    </source>
</evidence>
<feature type="region of interest" description="Disordered" evidence="1">
    <location>
        <begin position="71"/>
        <end position="111"/>
    </location>
</feature>
<protein>
    <recommendedName>
        <fullName evidence="4">Protein POLR1D</fullName>
    </recommendedName>
</protein>
<gene>
    <name evidence="2" type="ORF">RR46_12160</name>
</gene>
<dbReference type="Proteomes" id="UP000053268">
    <property type="component" value="Unassembled WGS sequence"/>
</dbReference>
<reference evidence="2 3" key="1">
    <citation type="journal article" date="2015" name="Nat. Commun.">
        <title>Outbred genome sequencing and CRISPR/Cas9 gene editing in butterflies.</title>
        <authorList>
            <person name="Li X."/>
            <person name="Fan D."/>
            <person name="Zhang W."/>
            <person name="Liu G."/>
            <person name="Zhang L."/>
            <person name="Zhao L."/>
            <person name="Fang X."/>
            <person name="Chen L."/>
            <person name="Dong Y."/>
            <person name="Chen Y."/>
            <person name="Ding Y."/>
            <person name="Zhao R."/>
            <person name="Feng M."/>
            <person name="Zhu Y."/>
            <person name="Feng Y."/>
            <person name="Jiang X."/>
            <person name="Zhu D."/>
            <person name="Xiang H."/>
            <person name="Feng X."/>
            <person name="Li S."/>
            <person name="Wang J."/>
            <person name="Zhang G."/>
            <person name="Kronforst M.R."/>
            <person name="Wang W."/>
        </authorList>
    </citation>
    <scope>NUCLEOTIDE SEQUENCE [LARGE SCALE GENOMIC DNA]</scope>
    <source>
        <strain evidence="2">Ya'a_city_454_Px</strain>
        <tissue evidence="2">Whole body</tissue>
    </source>
</reference>
<name>A0A194PNZ8_PAPXU</name>
<dbReference type="EMBL" id="KQ459597">
    <property type="protein sequence ID" value="KPI95156.1"/>
    <property type="molecule type" value="Genomic_DNA"/>
</dbReference>